<comment type="caution">
    <text evidence="1">The sequence shown here is derived from an EMBL/GenBank/DDBJ whole genome shotgun (WGS) entry which is preliminary data.</text>
</comment>
<proteinExistence type="predicted"/>
<dbReference type="RefSeq" id="WP_377967841.1">
    <property type="nucleotide sequence ID" value="NZ_JBHZOL010000103.1"/>
</dbReference>
<evidence type="ECO:0000313" key="1">
    <source>
        <dbReference type="EMBL" id="MFE4108278.1"/>
    </source>
</evidence>
<dbReference type="Proteomes" id="UP001600165">
    <property type="component" value="Unassembled WGS sequence"/>
</dbReference>
<sequence length="224" mass="25655">MFILKRQDVDIKNIQHPTKDQKIPVLSYQGQTFRLLSVFNAAQEEEARALWRDLTDNRGKACVLLEEPERFSVWGKVRLEQLDAAEGSDVASGSMAAPFFIQACLLLLQALYIDIEDLLGDKQAALFRKDVADTFVQWHFPQVESAKSVDAIFTIDPLAMTQMPAWQEHHLQTLLQELHRIGKSYFGNANFTERAMEALEDLPPNHQQQFSTWLNQSPNGKLWQ</sequence>
<reference evidence="1 2" key="1">
    <citation type="submission" date="2024-10" db="EMBL/GenBank/DDBJ databases">
        <authorList>
            <person name="Ratan Roy A."/>
            <person name="Morales Sandoval P.H."/>
            <person name="De Los Santos Villalobos S."/>
            <person name="Chakraborty S."/>
            <person name="Mukherjee J."/>
        </authorList>
    </citation>
    <scope>NUCLEOTIDE SEQUENCE [LARGE SCALE GENOMIC DNA]</scope>
    <source>
        <strain evidence="1 2">S1</strain>
    </source>
</reference>
<protein>
    <submittedName>
        <fullName evidence="1">Npun_F0813 family protein</fullName>
    </submittedName>
</protein>
<dbReference type="Pfam" id="PF24276">
    <property type="entry name" value="DUF7469"/>
    <property type="match status" value="1"/>
</dbReference>
<dbReference type="NCBIfam" id="NF045621">
    <property type="entry name" value="Npun_F0813_fam"/>
    <property type="match status" value="1"/>
</dbReference>
<dbReference type="EMBL" id="JBHZOL010000103">
    <property type="protein sequence ID" value="MFE4108278.1"/>
    <property type="molecule type" value="Genomic_DNA"/>
</dbReference>
<dbReference type="InterPro" id="IPR055892">
    <property type="entry name" value="DUF7469"/>
</dbReference>
<gene>
    <name evidence="1" type="ORF">ACFVKH_18500</name>
</gene>
<name>A0ABW6IJ88_9CYAN</name>
<keyword evidence="2" id="KW-1185">Reference proteome</keyword>
<dbReference type="InterPro" id="IPR054638">
    <property type="entry name" value="Npun_F0813-like"/>
</dbReference>
<organism evidence="1 2">
    <name type="scientific">Almyronema epifaneia S1</name>
    <dbReference type="NCBI Taxonomy" id="2991925"/>
    <lineage>
        <taxon>Bacteria</taxon>
        <taxon>Bacillati</taxon>
        <taxon>Cyanobacteriota</taxon>
        <taxon>Cyanophyceae</taxon>
        <taxon>Nodosilineales</taxon>
        <taxon>Nodosilineaceae</taxon>
        <taxon>Almyronema</taxon>
        <taxon>Almyronema epifaneia</taxon>
    </lineage>
</organism>
<evidence type="ECO:0000313" key="2">
    <source>
        <dbReference type="Proteomes" id="UP001600165"/>
    </source>
</evidence>
<accession>A0ABW6IJ88</accession>